<dbReference type="Gene3D" id="3.10.450.50">
    <property type="match status" value="1"/>
</dbReference>
<keyword evidence="3" id="KW-1185">Reference proteome</keyword>
<comment type="caution">
    <text evidence="2">The sequence shown here is derived from an EMBL/GenBank/DDBJ whole genome shotgun (WGS) entry which is preliminary data.</text>
</comment>
<dbReference type="EMBL" id="JAKFHA010000005">
    <property type="protein sequence ID" value="MCF2527815.1"/>
    <property type="molecule type" value="Genomic_DNA"/>
</dbReference>
<feature type="domain" description="SnoaL-like" evidence="1">
    <location>
        <begin position="7"/>
        <end position="106"/>
    </location>
</feature>
<evidence type="ECO:0000313" key="3">
    <source>
        <dbReference type="Proteomes" id="UP001165378"/>
    </source>
</evidence>
<accession>A0AA41PXQ7</accession>
<dbReference type="Proteomes" id="UP001165378">
    <property type="component" value="Unassembled WGS sequence"/>
</dbReference>
<dbReference type="Pfam" id="PF12680">
    <property type="entry name" value="SnoaL_2"/>
    <property type="match status" value="1"/>
</dbReference>
<proteinExistence type="predicted"/>
<reference evidence="2" key="1">
    <citation type="submission" date="2022-01" db="EMBL/GenBank/DDBJ databases">
        <title>Genome-Based Taxonomic Classification of the Phylum Actinobacteria.</title>
        <authorList>
            <person name="Gao Y."/>
        </authorList>
    </citation>
    <scope>NUCLEOTIDE SEQUENCE</scope>
    <source>
        <strain evidence="2">KLBMP 8922</strain>
    </source>
</reference>
<dbReference type="InterPro" id="IPR037401">
    <property type="entry name" value="SnoaL-like"/>
</dbReference>
<dbReference type="InterPro" id="IPR032710">
    <property type="entry name" value="NTF2-like_dom_sf"/>
</dbReference>
<dbReference type="AlphaFoldDB" id="A0AA41PXQ7"/>
<organism evidence="2 3">
    <name type="scientific">Yinghuangia soli</name>
    <dbReference type="NCBI Taxonomy" id="2908204"/>
    <lineage>
        <taxon>Bacteria</taxon>
        <taxon>Bacillati</taxon>
        <taxon>Actinomycetota</taxon>
        <taxon>Actinomycetes</taxon>
        <taxon>Kitasatosporales</taxon>
        <taxon>Streptomycetaceae</taxon>
        <taxon>Yinghuangia</taxon>
    </lineage>
</organism>
<dbReference type="CDD" id="cd00531">
    <property type="entry name" value="NTF2_like"/>
    <property type="match status" value="1"/>
</dbReference>
<name>A0AA41PXQ7_9ACTN</name>
<sequence length="131" mass="14277">MDAAATVDEFIKAWGRLDPDELAGYFTEDATYHNIPIMPVTGREAIRDFIAGFVGPFTGAEFTVHHQAVNGDTVLNERTDVFTFPNGNTLEILVMGVFELRDGKIHAWRDYFDLAAVTDALAKNSGPAAGA</sequence>
<evidence type="ECO:0000313" key="2">
    <source>
        <dbReference type="EMBL" id="MCF2527815.1"/>
    </source>
</evidence>
<dbReference type="SUPFAM" id="SSF54427">
    <property type="entry name" value="NTF2-like"/>
    <property type="match status" value="1"/>
</dbReference>
<dbReference type="RefSeq" id="WP_235051989.1">
    <property type="nucleotide sequence ID" value="NZ_JAKFHA010000005.1"/>
</dbReference>
<protein>
    <submittedName>
        <fullName evidence="2">Nuclear transport factor 2 family protein</fullName>
    </submittedName>
</protein>
<gene>
    <name evidence="2" type="ORF">LZ495_11375</name>
</gene>
<evidence type="ECO:0000259" key="1">
    <source>
        <dbReference type="Pfam" id="PF12680"/>
    </source>
</evidence>